<name>A0AAN0JBB6_AMPQE</name>
<proteinExistence type="predicted"/>
<dbReference type="AlphaFoldDB" id="A0AAN0JBB6"/>
<evidence type="ECO:0000313" key="2">
    <source>
        <dbReference type="Proteomes" id="UP000007879"/>
    </source>
</evidence>
<evidence type="ECO:0000313" key="1">
    <source>
        <dbReference type="EnsemblMetazoa" id="XP_019854041.1"/>
    </source>
</evidence>
<sequence length="191" mass="22130">MRISFDKPDEGTSSCIIKAYHNIKSTCKFPVEYKFVVFCVDNDTHEMKMQSLPSLNYHILPDDELCLKCKTAGRANEKLLKDWNNALRKESVEFLQTKELEITELATIAKEITSLRQLEINQVHKVFPVYDSPKGAVLDATLLTKIFIAWKEKNQTVKEPRRIFARKLLELGPHLDLEKIKTLANEIDPYY</sequence>
<accession>A0AAN0JBB6</accession>
<dbReference type="EnsemblMetazoa" id="XM_019998482.1">
    <property type="protein sequence ID" value="XP_019854041.1"/>
    <property type="gene ID" value="LOC109583234"/>
</dbReference>
<keyword evidence="2" id="KW-1185">Reference proteome</keyword>
<organism evidence="1 2">
    <name type="scientific">Amphimedon queenslandica</name>
    <name type="common">Sponge</name>
    <dbReference type="NCBI Taxonomy" id="400682"/>
    <lineage>
        <taxon>Eukaryota</taxon>
        <taxon>Metazoa</taxon>
        <taxon>Porifera</taxon>
        <taxon>Demospongiae</taxon>
        <taxon>Heteroscleromorpha</taxon>
        <taxon>Haplosclerida</taxon>
        <taxon>Niphatidae</taxon>
        <taxon>Amphimedon</taxon>
    </lineage>
</organism>
<reference evidence="1" key="2">
    <citation type="submission" date="2024-06" db="UniProtKB">
        <authorList>
            <consortium name="EnsemblMetazoa"/>
        </authorList>
    </citation>
    <scope>IDENTIFICATION</scope>
</reference>
<dbReference type="RefSeq" id="XP_019854041.1">
    <property type="nucleotide sequence ID" value="XM_019998482.1"/>
</dbReference>
<dbReference type="GeneID" id="109583234"/>
<protein>
    <submittedName>
        <fullName evidence="1">Uncharacterized protein</fullName>
    </submittedName>
</protein>
<reference evidence="2" key="1">
    <citation type="journal article" date="2010" name="Nature">
        <title>The Amphimedon queenslandica genome and the evolution of animal complexity.</title>
        <authorList>
            <person name="Srivastava M."/>
            <person name="Simakov O."/>
            <person name="Chapman J."/>
            <person name="Fahey B."/>
            <person name="Gauthier M.E."/>
            <person name="Mitros T."/>
            <person name="Richards G.S."/>
            <person name="Conaco C."/>
            <person name="Dacre M."/>
            <person name="Hellsten U."/>
            <person name="Larroux C."/>
            <person name="Putnam N.H."/>
            <person name="Stanke M."/>
            <person name="Adamska M."/>
            <person name="Darling A."/>
            <person name="Degnan S.M."/>
            <person name="Oakley T.H."/>
            <person name="Plachetzki D.C."/>
            <person name="Zhai Y."/>
            <person name="Adamski M."/>
            <person name="Calcino A."/>
            <person name="Cummins S.F."/>
            <person name="Goodstein D.M."/>
            <person name="Harris C."/>
            <person name="Jackson D.J."/>
            <person name="Leys S.P."/>
            <person name="Shu S."/>
            <person name="Woodcroft B.J."/>
            <person name="Vervoort M."/>
            <person name="Kosik K.S."/>
            <person name="Manning G."/>
            <person name="Degnan B.M."/>
            <person name="Rokhsar D.S."/>
        </authorList>
    </citation>
    <scope>NUCLEOTIDE SEQUENCE [LARGE SCALE GENOMIC DNA]</scope>
</reference>
<dbReference type="KEGG" id="aqu:109583234"/>
<dbReference type="Proteomes" id="UP000007879">
    <property type="component" value="Unassembled WGS sequence"/>
</dbReference>